<evidence type="ECO:0000313" key="8">
    <source>
        <dbReference type="Proteomes" id="UP000711995"/>
    </source>
</evidence>
<evidence type="ECO:0000256" key="2">
    <source>
        <dbReference type="ARBA" id="ARBA00023052"/>
    </source>
</evidence>
<name>A0A968KTC2_9SPIO</name>
<dbReference type="InterPro" id="IPR030817">
    <property type="entry name" value="Myo_inos_IolD"/>
</dbReference>
<evidence type="ECO:0000259" key="5">
    <source>
        <dbReference type="Pfam" id="PF02775"/>
    </source>
</evidence>
<dbReference type="NCBIfam" id="TIGR04377">
    <property type="entry name" value="myo_inos_iolD"/>
    <property type="match status" value="1"/>
</dbReference>
<dbReference type="Pfam" id="PF00205">
    <property type="entry name" value="TPP_enzyme_M"/>
    <property type="match status" value="1"/>
</dbReference>
<organism evidence="7 8">
    <name type="scientific">Entomospira entomophila</name>
    <dbReference type="NCBI Taxonomy" id="2719988"/>
    <lineage>
        <taxon>Bacteria</taxon>
        <taxon>Pseudomonadati</taxon>
        <taxon>Spirochaetota</taxon>
        <taxon>Spirochaetia</taxon>
        <taxon>Spirochaetales</taxon>
        <taxon>Spirochaetaceae</taxon>
        <taxon>Entomospira</taxon>
    </lineage>
</organism>
<protein>
    <submittedName>
        <fullName evidence="7">3D-(3,5/4)-trihydroxycyclohexane-1,2-dione acylhydrolase (Decyclizing)</fullName>
        <ecNumber evidence="7">3.7.1.22</ecNumber>
    </submittedName>
</protein>
<dbReference type="GO" id="GO:0000287">
    <property type="term" value="F:magnesium ion binding"/>
    <property type="evidence" value="ECO:0007669"/>
    <property type="project" value="InterPro"/>
</dbReference>
<evidence type="ECO:0000259" key="6">
    <source>
        <dbReference type="Pfam" id="PF02776"/>
    </source>
</evidence>
<dbReference type="InterPro" id="IPR029061">
    <property type="entry name" value="THDP-binding"/>
</dbReference>
<feature type="domain" description="Thiamine pyrophosphate enzyme TPP-binding" evidence="5">
    <location>
        <begin position="440"/>
        <end position="592"/>
    </location>
</feature>
<dbReference type="Pfam" id="PF02776">
    <property type="entry name" value="TPP_enzyme_N"/>
    <property type="match status" value="1"/>
</dbReference>
<dbReference type="EMBL" id="JAATLJ010000002">
    <property type="protein sequence ID" value="NIZ41282.1"/>
    <property type="molecule type" value="Genomic_DNA"/>
</dbReference>
<dbReference type="CDD" id="cd07035">
    <property type="entry name" value="TPP_PYR_POX_like"/>
    <property type="match status" value="1"/>
</dbReference>
<comment type="caution">
    <text evidence="7">The sequence shown here is derived from an EMBL/GenBank/DDBJ whole genome shotgun (WGS) entry which is preliminary data.</text>
</comment>
<dbReference type="GO" id="GO:0005948">
    <property type="term" value="C:acetolactate synthase complex"/>
    <property type="evidence" value="ECO:0007669"/>
    <property type="project" value="TreeGrafter"/>
</dbReference>
<evidence type="ECO:0000313" key="7">
    <source>
        <dbReference type="EMBL" id="NIZ41282.1"/>
    </source>
</evidence>
<dbReference type="InterPro" id="IPR011766">
    <property type="entry name" value="TPP_enzyme_TPP-bd"/>
</dbReference>
<evidence type="ECO:0000256" key="3">
    <source>
        <dbReference type="RuleBase" id="RU362132"/>
    </source>
</evidence>
<dbReference type="PANTHER" id="PTHR18968:SF9">
    <property type="entry name" value="3D-(3,5_4)-TRIHYDROXYCYCLOHEXANE-1,2-DIONE HYDROLASE"/>
    <property type="match status" value="1"/>
</dbReference>
<dbReference type="GO" id="GO:0050660">
    <property type="term" value="F:flavin adenine dinucleotide binding"/>
    <property type="evidence" value="ECO:0007669"/>
    <property type="project" value="TreeGrafter"/>
</dbReference>
<dbReference type="GO" id="GO:0030976">
    <property type="term" value="F:thiamine pyrophosphate binding"/>
    <property type="evidence" value="ECO:0007669"/>
    <property type="project" value="InterPro"/>
</dbReference>
<dbReference type="EC" id="3.7.1.22" evidence="7"/>
<dbReference type="AlphaFoldDB" id="A0A968KTC2"/>
<reference evidence="7 8" key="1">
    <citation type="submission" date="2020-03" db="EMBL/GenBank/DDBJ databases">
        <title>Spirochaetal bacteria isolated from arthropods constitute a novel genus Entomospira genus novum within the order Spirochaetales.</title>
        <authorList>
            <person name="Grana-Miraglia L."/>
            <person name="Sikutova S."/>
            <person name="Fingerle V."/>
            <person name="Sing A."/>
            <person name="Castillo-Ramirez S."/>
            <person name="Margos G."/>
            <person name="Rudolf I."/>
        </authorList>
    </citation>
    <scope>NUCLEOTIDE SEQUENCE [LARGE SCALE GENOMIC DNA]</scope>
    <source>
        <strain evidence="7 8">BR193</strain>
    </source>
</reference>
<feature type="domain" description="Thiamine pyrophosphate enzyme N-terminal TPP-binding" evidence="6">
    <location>
        <begin position="32"/>
        <end position="132"/>
    </location>
</feature>
<keyword evidence="8" id="KW-1185">Reference proteome</keyword>
<dbReference type="SUPFAM" id="SSF52518">
    <property type="entry name" value="Thiamin diphosphate-binding fold (THDP-binding)"/>
    <property type="match status" value="2"/>
</dbReference>
<dbReference type="InterPro" id="IPR029035">
    <property type="entry name" value="DHS-like_NAD/FAD-binding_dom"/>
</dbReference>
<dbReference type="GO" id="GO:0009099">
    <property type="term" value="P:L-valine biosynthetic process"/>
    <property type="evidence" value="ECO:0007669"/>
    <property type="project" value="TreeGrafter"/>
</dbReference>
<gene>
    <name evidence="7" type="primary">iolD</name>
    <name evidence="7" type="ORF">HCT14_07170</name>
</gene>
<sequence>MSDTIRLTTAQALIKFLNHQYLYYDGEEHLYVEGIFHIFGHGNVLSIGQALEEDPGHLKSYGGKNEQGMAHTAIAYAKQNLCKKIFAVSTSAGPGSANLVTAAATAFANNIPVLFLPADTFASRQPDPVLQQLEHDTSNALTTNDAFQAVSRYWDRIHRPEQLMHALLHAFEVLTNPATMGPVTICIPQDTAAEAFDYPREFFDKRVHYLDRVTPTHREIDGAIEIIRNSRYPVMIVGGGAKYSEAGDILEKLSQEHHIPLVETHAGKSTVSSDFVNNLGAVGILGTSSANKAIQMADVIIGLGTRYTDFVTASKSLFNRNDTRFININMSRIQTYKLDGFSIVGDIKASLEAIASQLSGYQSQFVEKIPSLQAEWQEEKSRLKRHKSGSNEPELLIQGQFSPDVIKEYAQSLGTHLSQASVLLHLNDYVEKSSIVVGSAGSLPGDMQRLWSARERNTFHLEYGYSCMGYEIAGALGAKLAQPDREVYALVGDGSFLMLHSELVTSLQYGNKINVILFDNAGYGCINNLQMDNGCASHGTELRNMNQHVMNIDYTKIAEGYGATAYKVTTIEELKLAIDKAKKSDKSTVIEIKVLPKTMTDGYDGSWWNVGIASVSKSQSVQQAYTAKIDALARAKKY</sequence>
<evidence type="ECO:0000259" key="4">
    <source>
        <dbReference type="Pfam" id="PF00205"/>
    </source>
</evidence>
<dbReference type="SUPFAM" id="SSF52467">
    <property type="entry name" value="DHS-like NAD/FAD-binding domain"/>
    <property type="match status" value="1"/>
</dbReference>
<dbReference type="Gene3D" id="3.40.50.1220">
    <property type="entry name" value="TPP-binding domain"/>
    <property type="match status" value="1"/>
</dbReference>
<dbReference type="Gene3D" id="3.40.50.970">
    <property type="match status" value="2"/>
</dbReference>
<proteinExistence type="inferred from homology"/>
<evidence type="ECO:0000256" key="1">
    <source>
        <dbReference type="ARBA" id="ARBA00007812"/>
    </source>
</evidence>
<dbReference type="GO" id="GO:0003984">
    <property type="term" value="F:acetolactate synthase activity"/>
    <property type="evidence" value="ECO:0007669"/>
    <property type="project" value="TreeGrafter"/>
</dbReference>
<dbReference type="PROSITE" id="PS00187">
    <property type="entry name" value="TPP_ENZYMES"/>
    <property type="match status" value="1"/>
</dbReference>
<dbReference type="InterPro" id="IPR000399">
    <property type="entry name" value="TPP-bd_CS"/>
</dbReference>
<dbReference type="InterPro" id="IPR012001">
    <property type="entry name" value="Thiamin_PyroP_enz_TPP-bd_dom"/>
</dbReference>
<keyword evidence="7" id="KW-0378">Hydrolase</keyword>
<dbReference type="PANTHER" id="PTHR18968">
    <property type="entry name" value="THIAMINE PYROPHOSPHATE ENZYMES"/>
    <property type="match status" value="1"/>
</dbReference>
<keyword evidence="2 3" id="KW-0786">Thiamine pyrophosphate</keyword>
<dbReference type="GO" id="GO:0009097">
    <property type="term" value="P:isoleucine biosynthetic process"/>
    <property type="evidence" value="ECO:0007669"/>
    <property type="project" value="TreeGrafter"/>
</dbReference>
<feature type="domain" description="Thiamine pyrophosphate enzyme central" evidence="4">
    <location>
        <begin position="220"/>
        <end position="354"/>
    </location>
</feature>
<dbReference type="InterPro" id="IPR012000">
    <property type="entry name" value="Thiamin_PyroP_enz_cen_dom"/>
</dbReference>
<dbReference type="GO" id="GO:0019310">
    <property type="term" value="P:inositol catabolic process"/>
    <property type="evidence" value="ECO:0007669"/>
    <property type="project" value="InterPro"/>
</dbReference>
<dbReference type="RefSeq" id="WP_167700998.1">
    <property type="nucleotide sequence ID" value="NZ_CP118175.1"/>
</dbReference>
<comment type="similarity">
    <text evidence="1 3">Belongs to the TPP enzyme family.</text>
</comment>
<dbReference type="InterPro" id="IPR045229">
    <property type="entry name" value="TPP_enz"/>
</dbReference>
<dbReference type="Pfam" id="PF02775">
    <property type="entry name" value="TPP_enzyme_C"/>
    <property type="match status" value="1"/>
</dbReference>
<dbReference type="GO" id="GO:0102481">
    <property type="term" value="F:3D-(3,5/4)-trihydroxycyclohexane-1,2-dione hydrolase activity"/>
    <property type="evidence" value="ECO:0007669"/>
    <property type="project" value="UniProtKB-EC"/>
</dbReference>
<dbReference type="Proteomes" id="UP000711995">
    <property type="component" value="Unassembled WGS sequence"/>
</dbReference>
<accession>A0A968KTC2</accession>